<sequence length="410" mass="44170">MPNSSRPMPRAFYLLLGVQFLSTLADNAFLIVAIARVMELAEADWRIPMLKIGFTVFYVVLAPFVGPASDAFRKGRVMVLSNAFKVIAMLLLLQGVDPLLAIAVAGWGAALYAPAKYGLMTELLPPAALVRANGFFEGATVCAVILGTVLGGLLISPLLLTWQPAEGSAYAGGMWVLLLLNSIAMVVCLWIPDSGARYDAHSIHPRTLVLRFWRENLVLWRDKVGGMSMAVTTLLWGVGATLQLVVLRWAHEAFGLPLDQAAYLQGVTALGVVVGAMAASRFVVLERAVHLLPLGLLLGVVIPMMLWVQSIYAAAVLMIVVGAMAGFFVVPMNALLQHRGYTLLTAGRSIAVQGFNENAGMLVMLMVYAGVTALNLPLHTLIWGFGVMVVVGMALVCGLYRGQWWPLRVA</sequence>
<keyword evidence="2" id="KW-0813">Transport</keyword>
<organism evidence="8 9">
    <name type="scientific">Rhodoferax potami</name>
    <dbReference type="NCBI Taxonomy" id="3068338"/>
    <lineage>
        <taxon>Bacteria</taxon>
        <taxon>Pseudomonadati</taxon>
        <taxon>Pseudomonadota</taxon>
        <taxon>Betaproteobacteria</taxon>
        <taxon>Burkholderiales</taxon>
        <taxon>Comamonadaceae</taxon>
        <taxon>Rhodoferax</taxon>
    </lineage>
</organism>
<reference evidence="8 9" key="1">
    <citation type="submission" date="2023-08" db="EMBL/GenBank/DDBJ databases">
        <title>Rhodoferax potami sp. nov. and Rhodoferax mekongensis sp. nov., isolated from the Mekong River in Thailand.</title>
        <authorList>
            <person name="Kitikhun S."/>
            <person name="Charoenyingcharoen P."/>
            <person name="Siriarchawattana P."/>
            <person name="Likhitrattanapisal S."/>
            <person name="Nilsakha T."/>
            <person name="Chanpet A."/>
            <person name="Rattanawaree P."/>
            <person name="Ingsriswang S."/>
        </authorList>
    </citation>
    <scope>NUCLEOTIDE SEQUENCE [LARGE SCALE GENOMIC DNA]</scope>
    <source>
        <strain evidence="8 9">TBRC 17660</strain>
    </source>
</reference>
<feature type="transmembrane region" description="Helical" evidence="7">
    <location>
        <begin position="314"/>
        <end position="336"/>
    </location>
</feature>
<dbReference type="Gene3D" id="1.20.1250.20">
    <property type="entry name" value="MFS general substrate transporter like domains"/>
    <property type="match status" value="1"/>
</dbReference>
<dbReference type="EMBL" id="JAVBIK010000001">
    <property type="protein sequence ID" value="MDT7519489.1"/>
    <property type="molecule type" value="Genomic_DNA"/>
</dbReference>
<dbReference type="RefSeq" id="WP_313875166.1">
    <property type="nucleotide sequence ID" value="NZ_JAVBIK010000001.1"/>
</dbReference>
<comment type="caution">
    <text evidence="8">The sequence shown here is derived from an EMBL/GenBank/DDBJ whole genome shotgun (WGS) entry which is preliminary data.</text>
</comment>
<feature type="transmembrane region" description="Helical" evidence="7">
    <location>
        <begin position="172"/>
        <end position="191"/>
    </location>
</feature>
<evidence type="ECO:0000256" key="1">
    <source>
        <dbReference type="ARBA" id="ARBA00004651"/>
    </source>
</evidence>
<name>A0ABU3KNU7_9BURK</name>
<feature type="transmembrane region" description="Helical" evidence="7">
    <location>
        <begin position="382"/>
        <end position="400"/>
    </location>
</feature>
<evidence type="ECO:0000313" key="8">
    <source>
        <dbReference type="EMBL" id="MDT7519489.1"/>
    </source>
</evidence>
<evidence type="ECO:0000256" key="6">
    <source>
        <dbReference type="ARBA" id="ARBA00023136"/>
    </source>
</evidence>
<feature type="transmembrane region" description="Helical" evidence="7">
    <location>
        <begin position="47"/>
        <end position="65"/>
    </location>
</feature>
<feature type="transmembrane region" description="Helical" evidence="7">
    <location>
        <begin position="291"/>
        <end position="308"/>
    </location>
</feature>
<dbReference type="PANTHER" id="PTHR43266:SF2">
    <property type="entry name" value="MAJOR FACILITATOR SUPERFAMILY (MFS) PROFILE DOMAIN-CONTAINING PROTEIN"/>
    <property type="match status" value="1"/>
</dbReference>
<evidence type="ECO:0000313" key="9">
    <source>
        <dbReference type="Proteomes" id="UP001321700"/>
    </source>
</evidence>
<keyword evidence="3" id="KW-1003">Cell membrane</keyword>
<keyword evidence="4 7" id="KW-0812">Transmembrane</keyword>
<feature type="transmembrane region" description="Helical" evidence="7">
    <location>
        <begin position="262"/>
        <end position="284"/>
    </location>
</feature>
<proteinExistence type="predicted"/>
<dbReference type="InterPro" id="IPR011701">
    <property type="entry name" value="MFS"/>
</dbReference>
<protein>
    <submittedName>
        <fullName evidence="8">Lysophospholipid transporter LplT</fullName>
    </submittedName>
</protein>
<comment type="subcellular location">
    <subcellularLocation>
        <location evidence="1">Cell membrane</location>
        <topology evidence="1">Multi-pass membrane protein</topology>
    </subcellularLocation>
</comment>
<dbReference type="InterPro" id="IPR036259">
    <property type="entry name" value="MFS_trans_sf"/>
</dbReference>
<feature type="transmembrane region" description="Helical" evidence="7">
    <location>
        <begin position="357"/>
        <end position="376"/>
    </location>
</feature>
<dbReference type="Pfam" id="PF07690">
    <property type="entry name" value="MFS_1"/>
    <property type="match status" value="1"/>
</dbReference>
<dbReference type="PANTHER" id="PTHR43266">
    <property type="entry name" value="MACROLIDE-EFFLUX PROTEIN"/>
    <property type="match status" value="1"/>
</dbReference>
<evidence type="ECO:0000256" key="5">
    <source>
        <dbReference type="ARBA" id="ARBA00022989"/>
    </source>
</evidence>
<feature type="transmembrane region" description="Helical" evidence="7">
    <location>
        <begin position="135"/>
        <end position="160"/>
    </location>
</feature>
<feature type="transmembrane region" description="Helical" evidence="7">
    <location>
        <begin position="99"/>
        <end position="115"/>
    </location>
</feature>
<evidence type="ECO:0000256" key="3">
    <source>
        <dbReference type="ARBA" id="ARBA00022475"/>
    </source>
</evidence>
<feature type="transmembrane region" description="Helical" evidence="7">
    <location>
        <begin position="229"/>
        <end position="250"/>
    </location>
</feature>
<feature type="transmembrane region" description="Helical" evidence="7">
    <location>
        <begin position="12"/>
        <end position="35"/>
    </location>
</feature>
<dbReference type="Proteomes" id="UP001321700">
    <property type="component" value="Unassembled WGS sequence"/>
</dbReference>
<evidence type="ECO:0000256" key="2">
    <source>
        <dbReference type="ARBA" id="ARBA00022448"/>
    </source>
</evidence>
<gene>
    <name evidence="8" type="primary">lplT</name>
    <name evidence="8" type="ORF">RAE19_12350</name>
</gene>
<keyword evidence="5 7" id="KW-1133">Transmembrane helix</keyword>
<evidence type="ECO:0000256" key="4">
    <source>
        <dbReference type="ARBA" id="ARBA00022692"/>
    </source>
</evidence>
<keyword evidence="6 7" id="KW-0472">Membrane</keyword>
<dbReference type="NCBIfam" id="NF008397">
    <property type="entry name" value="PRK11195.1"/>
    <property type="match status" value="1"/>
</dbReference>
<dbReference type="SUPFAM" id="SSF103473">
    <property type="entry name" value="MFS general substrate transporter"/>
    <property type="match status" value="1"/>
</dbReference>
<accession>A0ABU3KNU7</accession>
<keyword evidence="9" id="KW-1185">Reference proteome</keyword>
<evidence type="ECO:0000256" key="7">
    <source>
        <dbReference type="SAM" id="Phobius"/>
    </source>
</evidence>